<proteinExistence type="predicted"/>
<reference evidence="1 2" key="1">
    <citation type="submission" date="2019-12" db="EMBL/GenBank/DDBJ databases">
        <authorList>
            <person name="Alioto T."/>
            <person name="Alioto T."/>
            <person name="Gomez Garrido J."/>
        </authorList>
    </citation>
    <scope>NUCLEOTIDE SEQUENCE [LARGE SCALE GENOMIC DNA]</scope>
</reference>
<sequence>MVTIATVDCSTYGPISWLNVQRSDGARADDVLVYCIVGEEPVQVSNNELLVQSSDRGNTENVVTLEDDVLGEDGEIARNKEQCSFQCTIHSTPVASTVVEATSILVFTGNMQPHNHLDFPHMGVVDNLLRLSSTGIFPQGFYTLSPPSAMAGWMSSATYSLPQASVDGGPSGVVDMPSSRMSYVVTPNPWDAPP</sequence>
<gene>
    <name evidence="1" type="ORF">OLEA9_A103780</name>
</gene>
<dbReference type="EMBL" id="CACTIH010000167">
    <property type="protein sequence ID" value="CAA2955919.1"/>
    <property type="molecule type" value="Genomic_DNA"/>
</dbReference>
<name>A0A8S0PTA7_OLEEU</name>
<organism evidence="1 2">
    <name type="scientific">Olea europaea subsp. europaea</name>
    <dbReference type="NCBI Taxonomy" id="158383"/>
    <lineage>
        <taxon>Eukaryota</taxon>
        <taxon>Viridiplantae</taxon>
        <taxon>Streptophyta</taxon>
        <taxon>Embryophyta</taxon>
        <taxon>Tracheophyta</taxon>
        <taxon>Spermatophyta</taxon>
        <taxon>Magnoliopsida</taxon>
        <taxon>eudicotyledons</taxon>
        <taxon>Gunneridae</taxon>
        <taxon>Pentapetalae</taxon>
        <taxon>asterids</taxon>
        <taxon>lamiids</taxon>
        <taxon>Lamiales</taxon>
        <taxon>Oleaceae</taxon>
        <taxon>Oleeae</taxon>
        <taxon>Olea</taxon>
    </lineage>
</organism>
<dbReference type="AlphaFoldDB" id="A0A8S0PTA7"/>
<comment type="caution">
    <text evidence="1">The sequence shown here is derived from an EMBL/GenBank/DDBJ whole genome shotgun (WGS) entry which is preliminary data.</text>
</comment>
<dbReference type="Gramene" id="OE9A103780T1">
    <property type="protein sequence ID" value="OE9A103780C1"/>
    <property type="gene ID" value="OE9A103780"/>
</dbReference>
<evidence type="ECO:0000313" key="1">
    <source>
        <dbReference type="EMBL" id="CAA2955919.1"/>
    </source>
</evidence>
<protein>
    <submittedName>
        <fullName evidence="1">Uncharacterized protein</fullName>
    </submittedName>
</protein>
<dbReference type="Proteomes" id="UP000594638">
    <property type="component" value="Unassembled WGS sequence"/>
</dbReference>
<evidence type="ECO:0000313" key="2">
    <source>
        <dbReference type="Proteomes" id="UP000594638"/>
    </source>
</evidence>
<keyword evidence="2" id="KW-1185">Reference proteome</keyword>
<accession>A0A8S0PTA7</accession>